<dbReference type="EMBL" id="VDUW01000015">
    <property type="protein sequence ID" value="TXL58170.1"/>
    <property type="molecule type" value="Genomic_DNA"/>
</dbReference>
<proteinExistence type="inferred from homology"/>
<dbReference type="RefSeq" id="WP_147670589.1">
    <property type="nucleotide sequence ID" value="NZ_VDUW01000015.1"/>
</dbReference>
<dbReference type="GO" id="GO:0042597">
    <property type="term" value="C:periplasmic space"/>
    <property type="evidence" value="ECO:0007669"/>
    <property type="project" value="UniProtKB-SubCell"/>
</dbReference>
<sequence length="331" mass="37284">MKKIKNLLCFLPFLLIFLLAACQNTEEEQTVRLAEVTRSLFYAPQYIALEKDFFKDEGLNVELQTTWGGDKTMTSLLSGGADIALVGSETSIYVYGQNPKDYAVNFAQLTQTDGTFLVAKSPKSDFKWEDVKGESFLGQRKGGMPQMVGEYVLKQHQIDPHNDLTLLQNVDFGNIPSAFVSGDSEYVQLFEPTASVFEKEGKGHVIASFGEESGKVPYTVFMAKQSYLNENTETAKKFTRAIYKAQQWVENHSSDEIAELIQDYFEDVELDILISSIDRYKSQNSFATTPILEKEAWETLKDIMDAAGELPKEAPYKDLVNTEIAEEVMDE</sequence>
<dbReference type="Gene3D" id="3.40.190.10">
    <property type="entry name" value="Periplasmic binding protein-like II"/>
    <property type="match status" value="2"/>
</dbReference>
<reference evidence="5 6" key="1">
    <citation type="submission" date="2019-06" db="EMBL/GenBank/DDBJ databases">
        <title>Cerasibacillus sp. nov., isolated from maize field.</title>
        <authorList>
            <person name="Lin S.-Y."/>
            <person name="Tsai C.-F."/>
            <person name="Young C.-C."/>
        </authorList>
    </citation>
    <scope>NUCLEOTIDE SEQUENCE [LARGE SCALE GENOMIC DNA]</scope>
    <source>
        <strain evidence="5 6">CC-CFT480</strain>
    </source>
</reference>
<keyword evidence="6" id="KW-1185">Reference proteome</keyword>
<evidence type="ECO:0000256" key="1">
    <source>
        <dbReference type="ARBA" id="ARBA00004418"/>
    </source>
</evidence>
<gene>
    <name evidence="5" type="ORF">FHP05_14495</name>
</gene>
<dbReference type="PROSITE" id="PS51257">
    <property type="entry name" value="PROKAR_LIPOPROTEIN"/>
    <property type="match status" value="1"/>
</dbReference>
<organism evidence="5 6">
    <name type="scientific">Cerasibacillus terrae</name>
    <dbReference type="NCBI Taxonomy" id="2498845"/>
    <lineage>
        <taxon>Bacteria</taxon>
        <taxon>Bacillati</taxon>
        <taxon>Bacillota</taxon>
        <taxon>Bacilli</taxon>
        <taxon>Bacillales</taxon>
        <taxon>Bacillaceae</taxon>
        <taxon>Cerasibacillus</taxon>
    </lineage>
</organism>
<name>A0A5C8NHL9_9BACI</name>
<dbReference type="AlphaFoldDB" id="A0A5C8NHL9"/>
<dbReference type="PANTHER" id="PTHR30024:SF47">
    <property type="entry name" value="TAURINE-BINDING PERIPLASMIC PROTEIN"/>
    <property type="match status" value="1"/>
</dbReference>
<evidence type="ECO:0000256" key="3">
    <source>
        <dbReference type="ARBA" id="ARBA00022729"/>
    </source>
</evidence>
<evidence type="ECO:0000256" key="2">
    <source>
        <dbReference type="ARBA" id="ARBA00010742"/>
    </source>
</evidence>
<keyword evidence="3 4" id="KW-0732">Signal</keyword>
<dbReference type="OrthoDB" id="9802202at2"/>
<dbReference type="Pfam" id="PF13379">
    <property type="entry name" value="NMT1_2"/>
    <property type="match status" value="1"/>
</dbReference>
<dbReference type="PANTHER" id="PTHR30024">
    <property type="entry name" value="ALIPHATIC SULFONATES-BINDING PROTEIN-RELATED"/>
    <property type="match status" value="1"/>
</dbReference>
<feature type="signal peptide" evidence="4">
    <location>
        <begin position="1"/>
        <end position="21"/>
    </location>
</feature>
<evidence type="ECO:0000313" key="5">
    <source>
        <dbReference type="EMBL" id="TXL58170.1"/>
    </source>
</evidence>
<protein>
    <submittedName>
        <fullName evidence="5">ABC transporter substrate-binding protein</fullName>
    </submittedName>
</protein>
<dbReference type="Proteomes" id="UP000321574">
    <property type="component" value="Unassembled WGS sequence"/>
</dbReference>
<comment type="subcellular location">
    <subcellularLocation>
        <location evidence="1">Periplasm</location>
    </subcellularLocation>
</comment>
<comment type="similarity">
    <text evidence="2">Belongs to the bacterial solute-binding protein SsuA/TauA family.</text>
</comment>
<evidence type="ECO:0000313" key="6">
    <source>
        <dbReference type="Proteomes" id="UP000321574"/>
    </source>
</evidence>
<accession>A0A5C8NHL9</accession>
<evidence type="ECO:0000256" key="4">
    <source>
        <dbReference type="SAM" id="SignalP"/>
    </source>
</evidence>
<comment type="caution">
    <text evidence="5">The sequence shown here is derived from an EMBL/GenBank/DDBJ whole genome shotgun (WGS) entry which is preliminary data.</text>
</comment>
<feature type="chain" id="PRO_5039240691" evidence="4">
    <location>
        <begin position="22"/>
        <end position="331"/>
    </location>
</feature>
<dbReference type="SUPFAM" id="SSF53850">
    <property type="entry name" value="Periplasmic binding protein-like II"/>
    <property type="match status" value="1"/>
</dbReference>